<evidence type="ECO:0000313" key="3">
    <source>
        <dbReference type="Proteomes" id="UP000250668"/>
    </source>
</evidence>
<feature type="transmembrane region" description="Helical" evidence="1">
    <location>
        <begin position="100"/>
        <end position="120"/>
    </location>
</feature>
<dbReference type="RefSeq" id="WP_095669898.1">
    <property type="nucleotide sequence ID" value="NZ_BEXJ01000001.1"/>
</dbReference>
<proteinExistence type="predicted"/>
<feature type="transmembrane region" description="Helical" evidence="1">
    <location>
        <begin position="34"/>
        <end position="52"/>
    </location>
</feature>
<evidence type="ECO:0000313" key="2">
    <source>
        <dbReference type="EMBL" id="GBA94421.1"/>
    </source>
</evidence>
<keyword evidence="1" id="KW-0472">Membrane</keyword>
<comment type="caution">
    <text evidence="2">The sequence shown here is derived from an EMBL/GenBank/DDBJ whole genome shotgun (WGS) entry which is preliminary data.</text>
</comment>
<dbReference type="Proteomes" id="UP000250668">
    <property type="component" value="Unassembled WGS sequence"/>
</dbReference>
<reference evidence="2 3" key="1">
    <citation type="journal article" date="2018" name="Int. J. Syst. Evol. Microbiol.">
        <title>Lactobacillus paragasseri sp. nov., a sister taxon of Lactobacillus gasseri, based on whole-genome sequence analyses.</title>
        <authorList>
            <person name="Tanizawa Y."/>
            <person name="Tada I."/>
            <person name="Kobayashi H."/>
            <person name="Endo A."/>
            <person name="Maeno S."/>
            <person name="Toyoda A."/>
            <person name="Arita M."/>
            <person name="Nakamura Y."/>
            <person name="Sakamoto M."/>
            <person name="Ohkuma M."/>
            <person name="Tohno M."/>
        </authorList>
    </citation>
    <scope>NUCLEOTIDE SEQUENCE [LARGE SCALE GENOMIC DNA]</scope>
    <source>
        <strain evidence="2 3">JCM 1025</strain>
    </source>
</reference>
<dbReference type="EMBL" id="BEXJ01000001">
    <property type="protein sequence ID" value="GBA94421.1"/>
    <property type="molecule type" value="Genomic_DNA"/>
</dbReference>
<sequence length="152" mass="17829">MKNNIFEKIYGTKLNLTLEEKEEVLEKSIQLGRILYIIEFLLLFGVYFIFFFDAKLAFWLFLSINVVILYLIIPFEIALLRRKHKLVITYQTKGDKIKDIFLTTVFFALISVAITIYFNWTKNHMVYIDLPTLIGIIIGSLLLGLTFTHPNK</sequence>
<dbReference type="AlphaFoldDB" id="A0AB33ZR95"/>
<gene>
    <name evidence="2" type="ORF">LJCM1025_00960</name>
</gene>
<evidence type="ECO:0008006" key="4">
    <source>
        <dbReference type="Google" id="ProtNLM"/>
    </source>
</evidence>
<keyword evidence="1" id="KW-1133">Transmembrane helix</keyword>
<accession>A0AB33ZR95</accession>
<evidence type="ECO:0000256" key="1">
    <source>
        <dbReference type="SAM" id="Phobius"/>
    </source>
</evidence>
<protein>
    <recommendedName>
        <fullName evidence="4">DUF3278 domain-containing protein</fullName>
    </recommendedName>
</protein>
<feature type="transmembrane region" description="Helical" evidence="1">
    <location>
        <begin position="126"/>
        <end position="147"/>
    </location>
</feature>
<keyword evidence="1" id="KW-0812">Transmembrane</keyword>
<name>A0AB33ZR95_LACGS</name>
<organism evidence="2 3">
    <name type="scientific">Lactobacillus gasseri</name>
    <dbReference type="NCBI Taxonomy" id="1596"/>
    <lineage>
        <taxon>Bacteria</taxon>
        <taxon>Bacillati</taxon>
        <taxon>Bacillota</taxon>
        <taxon>Bacilli</taxon>
        <taxon>Lactobacillales</taxon>
        <taxon>Lactobacillaceae</taxon>
        <taxon>Lactobacillus</taxon>
    </lineage>
</organism>
<feature type="transmembrane region" description="Helical" evidence="1">
    <location>
        <begin position="58"/>
        <end position="79"/>
    </location>
</feature>